<feature type="transmembrane region" description="Helical" evidence="3">
    <location>
        <begin position="833"/>
        <end position="852"/>
    </location>
</feature>
<dbReference type="PROSITE" id="PS50848">
    <property type="entry name" value="START"/>
    <property type="match status" value="1"/>
</dbReference>
<evidence type="ECO:0000259" key="5">
    <source>
        <dbReference type="PROSITE" id="PS50848"/>
    </source>
</evidence>
<reference evidence="7" key="1">
    <citation type="journal article" date="2023" name="Commun. Biol.">
        <title>Genome analysis of Parmales, the sister group of diatoms, reveals the evolutionary specialization of diatoms from phago-mixotrophs to photoautotrophs.</title>
        <authorList>
            <person name="Ban H."/>
            <person name="Sato S."/>
            <person name="Yoshikawa S."/>
            <person name="Yamada K."/>
            <person name="Nakamura Y."/>
            <person name="Ichinomiya M."/>
            <person name="Sato N."/>
            <person name="Blanc-Mathieu R."/>
            <person name="Endo H."/>
            <person name="Kuwata A."/>
            <person name="Ogata H."/>
        </authorList>
    </citation>
    <scope>NUCLEOTIDE SEQUENCE [LARGE SCALE GENOMIC DNA]</scope>
    <source>
        <strain evidence="7">NIES 3699</strain>
    </source>
</reference>
<feature type="domain" description="TNFR-Cys" evidence="4">
    <location>
        <begin position="326"/>
        <end position="380"/>
    </location>
</feature>
<evidence type="ECO:0000313" key="6">
    <source>
        <dbReference type="EMBL" id="GMH48997.1"/>
    </source>
</evidence>
<dbReference type="InterPro" id="IPR009030">
    <property type="entry name" value="Growth_fac_rcpt_cys_sf"/>
</dbReference>
<evidence type="ECO:0000313" key="7">
    <source>
        <dbReference type="Proteomes" id="UP001165160"/>
    </source>
</evidence>
<feature type="transmembrane region" description="Helical" evidence="3">
    <location>
        <begin position="1193"/>
        <end position="1213"/>
    </location>
</feature>
<comment type="caution">
    <text evidence="6">The sequence shown here is derived from an EMBL/GenBank/DDBJ whole genome shotgun (WGS) entry which is preliminary data.</text>
</comment>
<keyword evidence="7" id="KW-1185">Reference proteome</keyword>
<feature type="transmembrane region" description="Helical" evidence="3">
    <location>
        <begin position="964"/>
        <end position="981"/>
    </location>
</feature>
<feature type="transmembrane region" description="Helical" evidence="3">
    <location>
        <begin position="1123"/>
        <end position="1151"/>
    </location>
</feature>
<dbReference type="InterPro" id="IPR023393">
    <property type="entry name" value="START-like_dom_sf"/>
</dbReference>
<feature type="disulfide bond" evidence="1">
    <location>
        <begin position="359"/>
        <end position="372"/>
    </location>
</feature>
<proteinExistence type="predicted"/>
<feature type="transmembrane region" description="Helical" evidence="3">
    <location>
        <begin position="993"/>
        <end position="1011"/>
    </location>
</feature>
<dbReference type="PANTHER" id="PTHR11319">
    <property type="entry name" value="G PROTEIN-COUPLED RECEPTOR-RELATED"/>
    <property type="match status" value="1"/>
</dbReference>
<evidence type="ECO:0000256" key="1">
    <source>
        <dbReference type="PROSITE-ProRule" id="PRU00206"/>
    </source>
</evidence>
<comment type="caution">
    <text evidence="1">Lacks conserved residue(s) required for the propagation of feature annotation.</text>
</comment>
<dbReference type="PROSITE" id="PS50050">
    <property type="entry name" value="TNFR_NGFR_2"/>
    <property type="match status" value="1"/>
</dbReference>
<feature type="transmembrane region" description="Helical" evidence="3">
    <location>
        <begin position="904"/>
        <end position="923"/>
    </location>
</feature>
<evidence type="ECO:0000256" key="3">
    <source>
        <dbReference type="SAM" id="Phobius"/>
    </source>
</evidence>
<dbReference type="Gene3D" id="3.30.530.20">
    <property type="match status" value="1"/>
</dbReference>
<feature type="disulfide bond" evidence="1">
    <location>
        <begin position="362"/>
        <end position="380"/>
    </location>
</feature>
<keyword evidence="3" id="KW-1133">Transmembrane helix</keyword>
<evidence type="ECO:0000256" key="2">
    <source>
        <dbReference type="SAM" id="MobiDB-lite"/>
    </source>
</evidence>
<dbReference type="PANTHER" id="PTHR11319:SF35">
    <property type="entry name" value="OUTER MEMBRANE PROTEIN PMPC-RELATED"/>
    <property type="match status" value="1"/>
</dbReference>
<dbReference type="EMBL" id="BRXX01000588">
    <property type="protein sequence ID" value="GMH48997.1"/>
    <property type="molecule type" value="Genomic_DNA"/>
</dbReference>
<feature type="repeat" description="TNFR-Cys" evidence="1">
    <location>
        <begin position="326"/>
        <end position="380"/>
    </location>
</feature>
<keyword evidence="1" id="KW-1015">Disulfide bond</keyword>
<dbReference type="SMART" id="SM01411">
    <property type="entry name" value="Ephrin_rec_like"/>
    <property type="match status" value="9"/>
</dbReference>
<accession>A0A9W6ZCW9</accession>
<feature type="domain" description="START" evidence="5">
    <location>
        <begin position="1264"/>
        <end position="1469"/>
    </location>
</feature>
<dbReference type="InterPro" id="IPR002913">
    <property type="entry name" value="START_lipid-bd_dom"/>
</dbReference>
<dbReference type="Proteomes" id="UP001165160">
    <property type="component" value="Unassembled WGS sequence"/>
</dbReference>
<feature type="compositionally biased region" description="Low complexity" evidence="2">
    <location>
        <begin position="1521"/>
        <end position="1532"/>
    </location>
</feature>
<dbReference type="GO" id="GO:0008289">
    <property type="term" value="F:lipid binding"/>
    <property type="evidence" value="ECO:0007669"/>
    <property type="project" value="InterPro"/>
</dbReference>
<feature type="region of interest" description="Disordered" evidence="2">
    <location>
        <begin position="1497"/>
        <end position="1532"/>
    </location>
</feature>
<feature type="transmembrane region" description="Helical" evidence="3">
    <location>
        <begin position="1054"/>
        <end position="1075"/>
    </location>
</feature>
<dbReference type="Gene3D" id="2.10.50.10">
    <property type="entry name" value="Tumor Necrosis Factor Receptor, subunit A, domain 2"/>
    <property type="match status" value="3"/>
</dbReference>
<evidence type="ECO:0000259" key="4">
    <source>
        <dbReference type="PROSITE" id="PS50050"/>
    </source>
</evidence>
<gene>
    <name evidence="6" type="ORF">TrVE_jg8778</name>
</gene>
<feature type="compositionally biased region" description="Polar residues" evidence="2">
    <location>
        <begin position="1508"/>
        <end position="1520"/>
    </location>
</feature>
<dbReference type="SUPFAM" id="SSF57184">
    <property type="entry name" value="Growth factor receptor domain"/>
    <property type="match status" value="4"/>
</dbReference>
<feature type="transmembrane region" description="Helical" evidence="3">
    <location>
        <begin position="1163"/>
        <end position="1181"/>
    </location>
</feature>
<protein>
    <submittedName>
        <fullName evidence="6">Uncharacterized protein</fullName>
    </submittedName>
</protein>
<organism evidence="6 7">
    <name type="scientific">Triparma verrucosa</name>
    <dbReference type="NCBI Taxonomy" id="1606542"/>
    <lineage>
        <taxon>Eukaryota</taxon>
        <taxon>Sar</taxon>
        <taxon>Stramenopiles</taxon>
        <taxon>Ochrophyta</taxon>
        <taxon>Bolidophyceae</taxon>
        <taxon>Parmales</taxon>
        <taxon>Triparmaceae</taxon>
        <taxon>Triparma</taxon>
    </lineage>
</organism>
<sequence length="1554" mass="168205">MQTRLASGATVCTVASTCPSGHIVEEVNSQTTDTVCAICGTGSVSPGGNITSCTLCNGKGEYSDIEGGNACKTVPAGYKPDSSHQDLEACPPGSYSTGGTSACTSCDFGKFSASEGSLACTPASMCQAGTYIAVVSTSTSDTDCVDCAPGTSSSATRVQHYAACGGGKNSPFSDPFNDCSEVEPQLADDHEEIALRCCSDTSIPGWVRRPNQNSPDSWCSIWSESDAWGDCQYSLNYTEAVNFCDSVGARLCTREEVEMGCAEGTGCPGMNGMLVWTSTAETVYSGQFTCSPCTGPGQYSDASKLSTCKTAAAGEKPNSDRTGVERCAPGRYSVGGANECSECEAGKRSGEAATGCSTCNTCGTGKYKIADCTPDAETYCGECPKNTFTISGANDISECEDCPTGGHSQPGSGYCDHCLTGKYLDEQTNRCQLCPKNTFTISGATDISGCEVCPAGGHSQPGAGYCEQCLAGKYFNESSNKCMLCPKNTFTISGATDISGCEDCPAGGHSHPGSGYCDQCLTGKYYDEESSECKPCPAGKFTASGGMGIEECSTCIEGFYSADPGASTCFACQPGQYVNDAHTECLACSLGKFSGVASPACSECEPGKYTEAESSSECIKCPDYQTSAAGASTCECKDTFVSTIDPITNKLACTCAPGTTLENGVCVSCAAGFYKSSTSLDPCTNCNKFAIKGAVQSSQPASSPLSCICGKGDFRVLEPPAANSTQIGQCEACPEGTACQEKDAGVTIEDLPLKKGFWRSSFKSANVVKCYIEEACPQSPSSKSVNSTNPIDDQCADGHTGPVCNVCMPNYAKSVMGKCETCNNDSFYIPTESTIFIAVLASILIITIIFYIKKRKRKDRLEQFRKRKHLSKASSSTIGSTNTLVAAQINKDHWFYRARTKAKILLSFSQILASFEGVLEIRFPTIFEEFMRLILSTLNLDALQLARVDCIVDTNFYTTLVTQTLLPIVISVLIFLFFLVAKFSNRRSKEKQAYHADTAWSTFLALTYIVFASVSTTIFDTFNCGQIGDDPHFWLARDQSIDCESPEHASFKTYASVMIWVYPIGIPLLYAVLLFRSRDRLVKPDRDYDPKISKINFLWQNYEPGKWWFEVFECARRLGMSSVLIFVAQGTASQIVVGLLISVFTSALYIHWRPFEKESDDDLAILTQVSLFLTLLAALLRKVEVDKTDHYNELIFGTMLIVVNCSGIGMILLSQLTKPVHYLFNGVLGTHHHHEGTLRGMNKEQTKDPHHFAQHFLKVAKSGAEEGGWKLYISSTQKWSQFKDYSNATVERRCSTGNGAIDETRAVFVVKWDFERLKSWVLNDSKDLRHRVVETHDIGGGSFRTHKDKKIEYVARKMKGQLYSDRDYLLECVEGRGEDGEWYLVKRSVKDKELYSLKKSSSQGRIRAKVVYEGWVLHDLGGGEGVRVTYVENVNPGGLFKGIIVDKMMPKLLRDKIDDLLAHIEEKNEHVLFSEFDESVQGVEMTEVANKIARNNILGGGGSPKNPIHNSINTGTANTRSQTTVNDSTSTVTSSSRLILSTQFNDSTATAASS</sequence>
<keyword evidence="3" id="KW-0812">Transmembrane</keyword>
<dbReference type="SUPFAM" id="SSF55961">
    <property type="entry name" value="Bet v1-like"/>
    <property type="match status" value="1"/>
</dbReference>
<name>A0A9W6ZCW9_9STRA</name>
<dbReference type="InterPro" id="IPR001368">
    <property type="entry name" value="TNFR/NGFR_Cys_rich_reg"/>
</dbReference>
<keyword evidence="3" id="KW-0472">Membrane</keyword>